<keyword evidence="2" id="KW-0325">Glycoprotein</keyword>
<evidence type="ECO:0000256" key="1">
    <source>
        <dbReference type="ARBA" id="ARBA00022729"/>
    </source>
</evidence>
<accession>A0A8J4PXZ8</accession>
<proteinExistence type="inferred from homology"/>
<protein>
    <recommendedName>
        <fullName evidence="3">Purple acid phosphatase</fullName>
        <ecNumber evidence="3">3.1.3.2</ecNumber>
    </recommendedName>
</protein>
<dbReference type="InterPro" id="IPR004843">
    <property type="entry name" value="Calcineurin-like_PHP"/>
</dbReference>
<keyword evidence="8" id="KW-1185">Reference proteome</keyword>
<dbReference type="InterPro" id="IPR029052">
    <property type="entry name" value="Metallo-depent_PP-like"/>
</dbReference>
<dbReference type="Gene3D" id="3.60.21.10">
    <property type="match status" value="1"/>
</dbReference>
<evidence type="ECO:0000259" key="4">
    <source>
        <dbReference type="Pfam" id="PF00149"/>
    </source>
</evidence>
<dbReference type="Pfam" id="PF14008">
    <property type="entry name" value="Metallophos_C"/>
    <property type="match status" value="1"/>
</dbReference>
<dbReference type="EMBL" id="AJWJ01000099">
    <property type="protein sequence ID" value="KAF2075455.1"/>
    <property type="molecule type" value="Genomic_DNA"/>
</dbReference>
<dbReference type="Pfam" id="PF16656">
    <property type="entry name" value="Pur_ac_phosph_N"/>
    <property type="match status" value="1"/>
</dbReference>
<feature type="domain" description="Purple acid phosphatase C-terminal" evidence="5">
    <location>
        <begin position="359"/>
        <end position="421"/>
    </location>
</feature>
<feature type="chain" id="PRO_5035338498" description="Purple acid phosphatase" evidence="3">
    <location>
        <begin position="19"/>
        <end position="429"/>
    </location>
</feature>
<reference evidence="7" key="1">
    <citation type="submission" date="2020-01" db="EMBL/GenBank/DDBJ databases">
        <title>Development of genomics and gene disruption for Polysphondylium violaceum indicates a role for the polyketide synthase stlB in stalk morphogenesis.</title>
        <authorList>
            <person name="Narita B."/>
            <person name="Kawabe Y."/>
            <person name="Kin K."/>
            <person name="Saito T."/>
            <person name="Gibbs R."/>
            <person name="Kuspa A."/>
            <person name="Muzny D."/>
            <person name="Queller D."/>
            <person name="Richards S."/>
            <person name="Strassman J."/>
            <person name="Sucgang R."/>
            <person name="Worley K."/>
            <person name="Schaap P."/>
        </authorList>
    </citation>
    <scope>NUCLEOTIDE SEQUENCE</scope>
    <source>
        <strain evidence="7">QSvi11</strain>
    </source>
</reference>
<sequence>MNKYIGALFIILISVCVAVDLTPYGIKLALTKEPQNIKVTWLTNDKGDTPTVLYSRASFTPDESSSNEFYPIHSNAGAVESFPSLVGYWNGNANQAVMANLTAYTTYFYYVGDREANQWSQMFNFSTRGFGRSDYASIAVYGDMGHGGVGIDRDENYTLSHIMERQGYFDFVLHLGDIAYADITKGSHIFGNQTVWDEFLGVIQPVATILPYMVCPGNHDVFFNLDVYRKTFYMPTDKEDDSWYSFDYAGAHFVGFSSEHDYIPLSTQYNWLENNLKHYREKNPNGWLIVYSHRPFYCSSKYQWCEDFDVFKLMFVSSLEKLLMKYNVDIYLAGHSHTYERTLPVYDNKVLGTFQNPKATVHITIGSGGNKEGPTYNWLEAPEWSNGLRSSHTGFGKFTILNSTTIQWDFVDNYSDSIVDSFVVTKGYF</sequence>
<dbReference type="GO" id="GO:0046872">
    <property type="term" value="F:metal ion binding"/>
    <property type="evidence" value="ECO:0007669"/>
    <property type="project" value="InterPro"/>
</dbReference>
<name>A0A8J4PXZ8_9MYCE</name>
<evidence type="ECO:0000256" key="3">
    <source>
        <dbReference type="RuleBase" id="RU361203"/>
    </source>
</evidence>
<evidence type="ECO:0000313" key="8">
    <source>
        <dbReference type="Proteomes" id="UP000695562"/>
    </source>
</evidence>
<dbReference type="Gene3D" id="2.60.40.380">
    <property type="entry name" value="Purple acid phosphatase-like, N-terminal"/>
    <property type="match status" value="1"/>
</dbReference>
<dbReference type="Proteomes" id="UP000695562">
    <property type="component" value="Unassembled WGS sequence"/>
</dbReference>
<comment type="caution">
    <text evidence="7">The sequence shown here is derived from an EMBL/GenBank/DDBJ whole genome shotgun (WGS) entry which is preliminary data.</text>
</comment>
<dbReference type="AlphaFoldDB" id="A0A8J4PXZ8"/>
<dbReference type="CDD" id="cd00839">
    <property type="entry name" value="MPP_PAPs"/>
    <property type="match status" value="1"/>
</dbReference>
<comment type="catalytic activity">
    <reaction evidence="3">
        <text>a phosphate monoester + H2O = an alcohol + phosphate</text>
        <dbReference type="Rhea" id="RHEA:15017"/>
        <dbReference type="ChEBI" id="CHEBI:15377"/>
        <dbReference type="ChEBI" id="CHEBI:30879"/>
        <dbReference type="ChEBI" id="CHEBI:43474"/>
        <dbReference type="ChEBI" id="CHEBI:67140"/>
        <dbReference type="EC" id="3.1.3.2"/>
    </reaction>
</comment>
<evidence type="ECO:0000313" key="7">
    <source>
        <dbReference type="EMBL" id="KAF2075455.1"/>
    </source>
</evidence>
<organism evidence="7 8">
    <name type="scientific">Polysphondylium violaceum</name>
    <dbReference type="NCBI Taxonomy" id="133409"/>
    <lineage>
        <taxon>Eukaryota</taxon>
        <taxon>Amoebozoa</taxon>
        <taxon>Evosea</taxon>
        <taxon>Eumycetozoa</taxon>
        <taxon>Dictyostelia</taxon>
        <taxon>Dictyosteliales</taxon>
        <taxon>Dictyosteliaceae</taxon>
        <taxon>Polysphondylium</taxon>
    </lineage>
</organism>
<dbReference type="InterPro" id="IPR025733">
    <property type="entry name" value="PAPs_C"/>
</dbReference>
<comment type="similarity">
    <text evidence="3">Belongs to the metallophosphoesterase superfamily. Purple acid phosphatase family.</text>
</comment>
<dbReference type="InterPro" id="IPR008963">
    <property type="entry name" value="Purple_acid_Pase-like_N"/>
</dbReference>
<keyword evidence="3" id="KW-0378">Hydrolase</keyword>
<feature type="signal peptide" evidence="3">
    <location>
        <begin position="1"/>
        <end position="18"/>
    </location>
</feature>
<dbReference type="PANTHER" id="PTHR45867">
    <property type="entry name" value="PURPLE ACID PHOSPHATASE"/>
    <property type="match status" value="1"/>
</dbReference>
<feature type="domain" description="Calcineurin-like phosphoesterase" evidence="4">
    <location>
        <begin position="137"/>
        <end position="339"/>
    </location>
</feature>
<dbReference type="GO" id="GO:0003993">
    <property type="term" value="F:acid phosphatase activity"/>
    <property type="evidence" value="ECO:0007669"/>
    <property type="project" value="UniProtKB-EC"/>
</dbReference>
<dbReference type="PANTHER" id="PTHR45867:SF10">
    <property type="entry name" value="PURPLE ACID PHOSPHATASE"/>
    <property type="match status" value="1"/>
</dbReference>
<dbReference type="EC" id="3.1.3.2" evidence="3"/>
<dbReference type="InterPro" id="IPR015914">
    <property type="entry name" value="PAPs_N"/>
</dbReference>
<feature type="domain" description="Purple acid phosphatase N-terminal" evidence="6">
    <location>
        <begin position="23"/>
        <end position="127"/>
    </location>
</feature>
<gene>
    <name evidence="7" type="ORF">CYY_003236</name>
</gene>
<evidence type="ECO:0000259" key="6">
    <source>
        <dbReference type="Pfam" id="PF16656"/>
    </source>
</evidence>
<evidence type="ECO:0000256" key="2">
    <source>
        <dbReference type="ARBA" id="ARBA00023180"/>
    </source>
</evidence>
<dbReference type="OrthoDB" id="45007at2759"/>
<dbReference type="InterPro" id="IPR041792">
    <property type="entry name" value="MPP_PAP"/>
</dbReference>
<evidence type="ECO:0000259" key="5">
    <source>
        <dbReference type="Pfam" id="PF14008"/>
    </source>
</evidence>
<keyword evidence="1 3" id="KW-0732">Signal</keyword>
<dbReference type="SUPFAM" id="SSF49363">
    <property type="entry name" value="Purple acid phosphatase, N-terminal domain"/>
    <property type="match status" value="1"/>
</dbReference>
<dbReference type="Pfam" id="PF00149">
    <property type="entry name" value="Metallophos"/>
    <property type="match status" value="1"/>
</dbReference>
<dbReference type="SUPFAM" id="SSF56300">
    <property type="entry name" value="Metallo-dependent phosphatases"/>
    <property type="match status" value="1"/>
</dbReference>